<dbReference type="GO" id="GO:0043215">
    <property type="term" value="P:daunorubicin transport"/>
    <property type="evidence" value="ECO:0007669"/>
    <property type="project" value="InterPro"/>
</dbReference>
<organism evidence="7 8">
    <name type="scientific">Pueribacillus theae</name>
    <dbReference type="NCBI Taxonomy" id="2171751"/>
    <lineage>
        <taxon>Bacteria</taxon>
        <taxon>Bacillati</taxon>
        <taxon>Bacillota</taxon>
        <taxon>Bacilli</taxon>
        <taxon>Bacillales</taxon>
        <taxon>Bacillaceae</taxon>
        <taxon>Pueribacillus</taxon>
    </lineage>
</organism>
<evidence type="ECO:0000256" key="2">
    <source>
        <dbReference type="ARBA" id="ARBA00022448"/>
    </source>
</evidence>
<dbReference type="Pfam" id="PF00005">
    <property type="entry name" value="ABC_tran"/>
    <property type="match status" value="1"/>
</dbReference>
<keyword evidence="3" id="KW-0547">Nucleotide-binding</keyword>
<dbReference type="Gene3D" id="3.40.50.300">
    <property type="entry name" value="P-loop containing nucleotide triphosphate hydrolases"/>
    <property type="match status" value="1"/>
</dbReference>
<dbReference type="PANTHER" id="PTHR42711">
    <property type="entry name" value="ABC TRANSPORTER ATP-BINDING PROTEIN"/>
    <property type="match status" value="1"/>
</dbReference>
<proteinExistence type="inferred from homology"/>
<dbReference type="AlphaFoldDB" id="A0A2U1JIW8"/>
<evidence type="ECO:0000256" key="1">
    <source>
        <dbReference type="ARBA" id="ARBA00004413"/>
    </source>
</evidence>
<dbReference type="GO" id="GO:0005524">
    <property type="term" value="F:ATP binding"/>
    <property type="evidence" value="ECO:0007669"/>
    <property type="project" value="UniProtKB-KW"/>
</dbReference>
<dbReference type="PANTHER" id="PTHR42711:SF5">
    <property type="entry name" value="ABC TRANSPORTER ATP-BINDING PROTEIN NATA"/>
    <property type="match status" value="1"/>
</dbReference>
<dbReference type="PROSITE" id="PS00211">
    <property type="entry name" value="ABC_TRANSPORTER_1"/>
    <property type="match status" value="1"/>
</dbReference>
<keyword evidence="8" id="KW-1185">Reference proteome</keyword>
<dbReference type="SMART" id="SM00382">
    <property type="entry name" value="AAA"/>
    <property type="match status" value="1"/>
</dbReference>
<evidence type="ECO:0000313" key="8">
    <source>
        <dbReference type="Proteomes" id="UP000245998"/>
    </source>
</evidence>
<accession>A0A2U1JIW8</accession>
<dbReference type="Proteomes" id="UP000245998">
    <property type="component" value="Unassembled WGS sequence"/>
</dbReference>
<evidence type="ECO:0000313" key="7">
    <source>
        <dbReference type="EMBL" id="PWA04828.1"/>
    </source>
</evidence>
<gene>
    <name evidence="7" type="ORF">DCC39_18555</name>
</gene>
<dbReference type="OrthoDB" id="9804819at2"/>
<comment type="similarity">
    <text evidence="5">Belongs to the ABC transporter superfamily. Drug exporter-1 (DrugE1) (TC 3.A.1.105) family.</text>
</comment>
<feature type="domain" description="ABC transporter" evidence="6">
    <location>
        <begin position="5"/>
        <end position="239"/>
    </location>
</feature>
<dbReference type="InterPro" id="IPR050763">
    <property type="entry name" value="ABC_transporter_ATP-binding"/>
</dbReference>
<evidence type="ECO:0000259" key="6">
    <source>
        <dbReference type="PROSITE" id="PS50893"/>
    </source>
</evidence>
<dbReference type="InterPro" id="IPR005894">
    <property type="entry name" value="DrrA"/>
</dbReference>
<dbReference type="GO" id="GO:0016887">
    <property type="term" value="F:ATP hydrolysis activity"/>
    <property type="evidence" value="ECO:0007669"/>
    <property type="project" value="InterPro"/>
</dbReference>
<dbReference type="InterPro" id="IPR027417">
    <property type="entry name" value="P-loop_NTPase"/>
</dbReference>
<keyword evidence="4" id="KW-0067">ATP-binding</keyword>
<dbReference type="InterPro" id="IPR003593">
    <property type="entry name" value="AAA+_ATPase"/>
</dbReference>
<dbReference type="EMBL" id="QCZG01000084">
    <property type="protein sequence ID" value="PWA04828.1"/>
    <property type="molecule type" value="Genomic_DNA"/>
</dbReference>
<reference evidence="7 8" key="1">
    <citation type="submission" date="2018-04" db="EMBL/GenBank/DDBJ databases">
        <title>Camelliibacillus theae gen. nov., sp. nov., isolated from Pu'er tea.</title>
        <authorList>
            <person name="Niu L."/>
        </authorList>
    </citation>
    <scope>NUCLEOTIDE SEQUENCE [LARGE SCALE GENOMIC DNA]</scope>
    <source>
        <strain evidence="7 8">T8</strain>
    </source>
</reference>
<protein>
    <submittedName>
        <fullName evidence="7">ABC transporter</fullName>
    </submittedName>
</protein>
<keyword evidence="2" id="KW-0813">Transport</keyword>
<evidence type="ECO:0000256" key="4">
    <source>
        <dbReference type="ARBA" id="ARBA00022840"/>
    </source>
</evidence>
<dbReference type="GO" id="GO:0005886">
    <property type="term" value="C:plasma membrane"/>
    <property type="evidence" value="ECO:0007669"/>
    <property type="project" value="UniProtKB-SubCell"/>
</dbReference>
<dbReference type="PROSITE" id="PS50893">
    <property type="entry name" value="ABC_TRANSPORTER_2"/>
    <property type="match status" value="1"/>
</dbReference>
<dbReference type="InterPro" id="IPR017871">
    <property type="entry name" value="ABC_transporter-like_CS"/>
</dbReference>
<evidence type="ECO:0000256" key="3">
    <source>
        <dbReference type="ARBA" id="ARBA00022741"/>
    </source>
</evidence>
<name>A0A2U1JIW8_9BACI</name>
<sequence length="323" mass="36193">MFKLISVESLSKTYVSKKEKIIAVDNISFTVDQGEIFGFLGPSGAGKTTTQRILTTLLPFSSGTVYIAGYNVLTEAKKVRANIGYVSQLGGADPNATVRENLELSGKLYGLSNDVTVQRIEQLSKLLDFHELLPRFVRTLSGGQKRRVEIAQGILHEPKVLFLDEPTTGLDPQNRANLWQHIKKLRDNGMTIFLTTHYLEEADALCDRLIIIDHGNIIAEGTPTELKKKISSEVVSMEMKHLQDSEKMKLFFKQLELDKATEANMKFSIYTDIGEELITDIINFTKEHQIELANLSLSMPSLNDVFLTLTGKELRDGGKEEEQ</sequence>
<comment type="caution">
    <text evidence="7">The sequence shown here is derived from an EMBL/GenBank/DDBJ whole genome shotgun (WGS) entry which is preliminary data.</text>
</comment>
<dbReference type="InterPro" id="IPR003439">
    <property type="entry name" value="ABC_transporter-like_ATP-bd"/>
</dbReference>
<comment type="subcellular location">
    <subcellularLocation>
        <location evidence="1">Cell membrane</location>
        <topology evidence="1">Peripheral membrane protein</topology>
        <orientation evidence="1">Cytoplasmic side</orientation>
    </subcellularLocation>
</comment>
<evidence type="ECO:0000256" key="5">
    <source>
        <dbReference type="ARBA" id="ARBA00049985"/>
    </source>
</evidence>
<dbReference type="RefSeq" id="WP_116556371.1">
    <property type="nucleotide sequence ID" value="NZ_QCZG01000084.1"/>
</dbReference>
<dbReference type="SUPFAM" id="SSF52540">
    <property type="entry name" value="P-loop containing nucleoside triphosphate hydrolases"/>
    <property type="match status" value="1"/>
</dbReference>
<dbReference type="NCBIfam" id="TIGR01188">
    <property type="entry name" value="drrA"/>
    <property type="match status" value="1"/>
</dbReference>
<dbReference type="GO" id="GO:1900753">
    <property type="term" value="P:doxorubicin transport"/>
    <property type="evidence" value="ECO:0007669"/>
    <property type="project" value="InterPro"/>
</dbReference>